<reference evidence="1" key="1">
    <citation type="journal article" date="2020" name="mSystems">
        <title>Genome- and Community-Level Interaction Insights into Carbon Utilization and Element Cycling Functions of Hydrothermarchaeota in Hydrothermal Sediment.</title>
        <authorList>
            <person name="Zhou Z."/>
            <person name="Liu Y."/>
            <person name="Xu W."/>
            <person name="Pan J."/>
            <person name="Luo Z.H."/>
            <person name="Li M."/>
        </authorList>
    </citation>
    <scope>NUCLEOTIDE SEQUENCE [LARGE SCALE GENOMIC DNA]</scope>
    <source>
        <strain evidence="1">SpSt-210</strain>
    </source>
</reference>
<sequence length="157" mass="17670">MIDALKKRCMSEQTWEAVRQALIDQFSDIRTVMTLAAQLRLDLETVSTSGDCGPWTADVKVTYDDAPAMVKIDIVLTADDYKVEAKWHAPAFREHFLKTNLRDPRAATALVRAVQALLTELARLVDEHLEALEQDPDYLEARQLVDAIAVSRSLDTE</sequence>
<comment type="caution">
    <text evidence="1">The sequence shown here is derived from an EMBL/GenBank/DDBJ whole genome shotgun (WGS) entry which is preliminary data.</text>
</comment>
<accession>A0A831X8C8</accession>
<evidence type="ECO:0000313" key="1">
    <source>
        <dbReference type="EMBL" id="HEG92157.1"/>
    </source>
</evidence>
<dbReference type="EMBL" id="DSIY01000278">
    <property type="protein sequence ID" value="HEG92157.1"/>
    <property type="molecule type" value="Genomic_DNA"/>
</dbReference>
<proteinExistence type="predicted"/>
<name>A0A831X8C8_9BACT</name>
<protein>
    <submittedName>
        <fullName evidence="1">Uncharacterized protein</fullName>
    </submittedName>
</protein>
<gene>
    <name evidence="1" type="ORF">ENP34_12080</name>
</gene>
<organism evidence="1">
    <name type="scientific">Thermorudis peleae</name>
    <dbReference type="NCBI Taxonomy" id="1382356"/>
    <lineage>
        <taxon>Bacteria</taxon>
        <taxon>Pseudomonadati</taxon>
        <taxon>Thermomicrobiota</taxon>
        <taxon>Thermomicrobia</taxon>
        <taxon>Thermomicrobia incertae sedis</taxon>
        <taxon>Thermorudis</taxon>
    </lineage>
</organism>
<dbReference type="AlphaFoldDB" id="A0A831X8C8"/>